<protein>
    <submittedName>
        <fullName evidence="3">Phage integrase family</fullName>
    </submittedName>
</protein>
<feature type="domain" description="Tyr recombinase" evidence="2">
    <location>
        <begin position="188"/>
        <end position="348"/>
    </location>
</feature>
<evidence type="ECO:0000259" key="2">
    <source>
        <dbReference type="PROSITE" id="PS51898"/>
    </source>
</evidence>
<reference evidence="3 4" key="1">
    <citation type="submission" date="2015-09" db="EMBL/GenBank/DDBJ databases">
        <title>Identification and resolution of microdiversity through metagenomic sequencing of parallel consortia.</title>
        <authorList>
            <person name="Nelson W.C."/>
            <person name="Romine M.F."/>
            <person name="Lindemann S.R."/>
        </authorList>
    </citation>
    <scope>NUCLEOTIDE SEQUENCE [LARGE SCALE GENOMIC DNA]</scope>
    <source>
        <strain evidence="3">Ana</strain>
    </source>
</reference>
<name>A0A0N8KMT0_9CYAN</name>
<accession>A0A0N8KMT0</accession>
<dbReference type="Proteomes" id="UP000050465">
    <property type="component" value="Unassembled WGS sequence"/>
</dbReference>
<evidence type="ECO:0000256" key="1">
    <source>
        <dbReference type="ARBA" id="ARBA00023172"/>
    </source>
</evidence>
<dbReference type="InterPro" id="IPR002104">
    <property type="entry name" value="Integrase_catalytic"/>
</dbReference>
<proteinExistence type="predicted"/>
<dbReference type="PROSITE" id="PS51898">
    <property type="entry name" value="TYR_RECOMBINASE"/>
    <property type="match status" value="1"/>
</dbReference>
<dbReference type="PATRIC" id="fig|1666911.3.peg.13"/>
<dbReference type="STRING" id="1666911.HLUCCA11_13860"/>
<dbReference type="GO" id="GO:0006310">
    <property type="term" value="P:DNA recombination"/>
    <property type="evidence" value="ECO:0007669"/>
    <property type="project" value="UniProtKB-KW"/>
</dbReference>
<organism evidence="3 4">
    <name type="scientific">Phormidesmis priestleyi Ana</name>
    <dbReference type="NCBI Taxonomy" id="1666911"/>
    <lineage>
        <taxon>Bacteria</taxon>
        <taxon>Bacillati</taxon>
        <taxon>Cyanobacteriota</taxon>
        <taxon>Cyanophyceae</taxon>
        <taxon>Leptolyngbyales</taxon>
        <taxon>Leptolyngbyaceae</taxon>
        <taxon>Phormidesmis</taxon>
    </lineage>
</organism>
<dbReference type="InterPro" id="IPR011010">
    <property type="entry name" value="DNA_brk_join_enz"/>
</dbReference>
<evidence type="ECO:0000313" key="3">
    <source>
        <dbReference type="EMBL" id="KPQ34594.1"/>
    </source>
</evidence>
<dbReference type="InterPro" id="IPR013762">
    <property type="entry name" value="Integrase-like_cat_sf"/>
</dbReference>
<keyword evidence="1" id="KW-0233">DNA recombination</keyword>
<dbReference type="GO" id="GO:0003677">
    <property type="term" value="F:DNA binding"/>
    <property type="evidence" value="ECO:0007669"/>
    <property type="project" value="InterPro"/>
</dbReference>
<gene>
    <name evidence="3" type="ORF">HLUCCA11_13860</name>
</gene>
<dbReference type="Gene3D" id="1.10.443.10">
    <property type="entry name" value="Intergrase catalytic core"/>
    <property type="match status" value="1"/>
</dbReference>
<dbReference type="EMBL" id="LJZR01000018">
    <property type="protein sequence ID" value="KPQ34594.1"/>
    <property type="molecule type" value="Genomic_DNA"/>
</dbReference>
<dbReference type="AlphaFoldDB" id="A0A0N8KMT0"/>
<dbReference type="GO" id="GO:0015074">
    <property type="term" value="P:DNA integration"/>
    <property type="evidence" value="ECO:0007669"/>
    <property type="project" value="InterPro"/>
</dbReference>
<evidence type="ECO:0000313" key="4">
    <source>
        <dbReference type="Proteomes" id="UP000050465"/>
    </source>
</evidence>
<comment type="caution">
    <text evidence="3">The sequence shown here is derived from an EMBL/GenBank/DDBJ whole genome shotgun (WGS) entry which is preliminary data.</text>
</comment>
<sequence>MDISEKIEQINAQLRDRKTGVTIGQRGGKLYLRATLPPKPGSKKIKASQQRISLKLPANPAGLRKAEKEARLMGELLASGEFNWARYVIPAEKKIGSCGLWLEKFEHWYINGKGGSKTTWDGDYKKALKGLPADAELSADILQALILQTKPNKRSRQRVCMAAAALAKFAGLEFDASQLRGNYSPSKVSPRNLPTDEMIARYRDTLTNQSWRWVYGVMACYGLRNHEVFRLELDDFPIVRVGSNTKTGEREVWPCYPEWAVMWRLDDRQLPPIDLTQTNEAIGRAVSAYLSPKLPFKPYDLRHCWAVRTLEFGLPDALSAQQMGHSLDVHNRTYQRWITKAHHQRVYDLLLNRPDRPRPPPL</sequence>
<dbReference type="SUPFAM" id="SSF56349">
    <property type="entry name" value="DNA breaking-rejoining enzymes"/>
    <property type="match status" value="1"/>
</dbReference>